<feature type="domain" description="Rhodanese" evidence="1">
    <location>
        <begin position="112"/>
        <end position="174"/>
    </location>
</feature>
<proteinExistence type="predicted"/>
<dbReference type="EMBL" id="JBHTLS010000132">
    <property type="protein sequence ID" value="MFD1106356.1"/>
    <property type="molecule type" value="Genomic_DNA"/>
</dbReference>
<dbReference type="NCBIfam" id="TIGR03865">
    <property type="entry name" value="PQQ_CXXCW"/>
    <property type="match status" value="1"/>
</dbReference>
<gene>
    <name evidence="2" type="ORF">ACFQ24_15945</name>
</gene>
<protein>
    <submittedName>
        <fullName evidence="2">Rhodanese-like domain-containing protein</fullName>
    </submittedName>
</protein>
<evidence type="ECO:0000313" key="2">
    <source>
        <dbReference type="EMBL" id="MFD1106356.1"/>
    </source>
</evidence>
<dbReference type="InterPro" id="IPR036873">
    <property type="entry name" value="Rhodanese-like_dom_sf"/>
</dbReference>
<name>A0ABW3P100_9SPHN</name>
<dbReference type="InterPro" id="IPR001763">
    <property type="entry name" value="Rhodanese-like_dom"/>
</dbReference>
<keyword evidence="3" id="KW-1185">Reference proteome</keyword>
<evidence type="ECO:0000313" key="3">
    <source>
        <dbReference type="Proteomes" id="UP001597203"/>
    </source>
</evidence>
<dbReference type="SUPFAM" id="SSF52821">
    <property type="entry name" value="Rhodanese/Cell cycle control phosphatase"/>
    <property type="match status" value="1"/>
</dbReference>
<dbReference type="Proteomes" id="UP001597203">
    <property type="component" value="Unassembled WGS sequence"/>
</dbReference>
<dbReference type="InterPro" id="IPR022376">
    <property type="entry name" value="PQQ_CXXCW"/>
</dbReference>
<dbReference type="CDD" id="cd00158">
    <property type="entry name" value="RHOD"/>
    <property type="match status" value="1"/>
</dbReference>
<evidence type="ECO:0000259" key="1">
    <source>
        <dbReference type="PROSITE" id="PS50206"/>
    </source>
</evidence>
<organism evidence="2 3">
    <name type="scientific">Sphingobium olei</name>
    <dbReference type="NCBI Taxonomy" id="420955"/>
    <lineage>
        <taxon>Bacteria</taxon>
        <taxon>Pseudomonadati</taxon>
        <taxon>Pseudomonadota</taxon>
        <taxon>Alphaproteobacteria</taxon>
        <taxon>Sphingomonadales</taxon>
        <taxon>Sphingomonadaceae</taxon>
        <taxon>Sphingobium</taxon>
    </lineage>
</organism>
<reference evidence="3" key="1">
    <citation type="journal article" date="2019" name="Int. J. Syst. Evol. Microbiol.">
        <title>The Global Catalogue of Microorganisms (GCM) 10K type strain sequencing project: providing services to taxonomists for standard genome sequencing and annotation.</title>
        <authorList>
            <consortium name="The Broad Institute Genomics Platform"/>
            <consortium name="The Broad Institute Genome Sequencing Center for Infectious Disease"/>
            <person name="Wu L."/>
            <person name="Ma J."/>
        </authorList>
    </citation>
    <scope>NUCLEOTIDE SEQUENCE [LARGE SCALE GENOMIC DNA]</scope>
    <source>
        <strain evidence="3">CCUG 54329</strain>
    </source>
</reference>
<comment type="caution">
    <text evidence="2">The sequence shown here is derived from an EMBL/GenBank/DDBJ whole genome shotgun (WGS) entry which is preliminary data.</text>
</comment>
<accession>A0ABW3P100</accession>
<dbReference type="Gene3D" id="3.40.250.10">
    <property type="entry name" value="Rhodanese-like domain"/>
    <property type="match status" value="1"/>
</dbReference>
<dbReference type="PROSITE" id="PS50206">
    <property type="entry name" value="RHODANESE_3"/>
    <property type="match status" value="1"/>
</dbReference>
<sequence>MKAVMRILLMTTLPVTVHAQEPRLFDAAGYRAAQHRGPVHRAPEGVGRIAPVALAGLRPDVDAIFVDVLPAEGGYRQDDGRWRLARAHSTIPGAYWFAEAGRAAPPAAILFAFQRRIAQLSGGDKSRMIVTFCLADCWMSWNAARRLRALGYRNVWWLAEGTDGWRDLGLTLKPVDPER</sequence>
<dbReference type="Pfam" id="PF00581">
    <property type="entry name" value="Rhodanese"/>
    <property type="match status" value="1"/>
</dbReference>
<dbReference type="RefSeq" id="WP_380912978.1">
    <property type="nucleotide sequence ID" value="NZ_JBHTLS010000132.1"/>
</dbReference>